<dbReference type="GO" id="GO:0043041">
    <property type="term" value="P:amino acid activation for nonribosomal peptide biosynthetic process"/>
    <property type="evidence" value="ECO:0007669"/>
    <property type="project" value="TreeGrafter"/>
</dbReference>
<dbReference type="PROSITE" id="PS50075">
    <property type="entry name" value="CARRIER"/>
    <property type="match status" value="3"/>
</dbReference>
<evidence type="ECO:0000256" key="4">
    <source>
        <dbReference type="ARBA" id="ARBA00022553"/>
    </source>
</evidence>
<dbReference type="Gene3D" id="3.30.559.10">
    <property type="entry name" value="Chloramphenicol acetyltransferase-like domain"/>
    <property type="match status" value="2"/>
</dbReference>
<reference evidence="6 7" key="1">
    <citation type="submission" date="2018-01" db="EMBL/GenBank/DDBJ databases">
        <title>Complete genome sequence of Streptomyces lunaelactis MM109T, a Ferroverdin A producer isolated from cave moonmilk deposits.</title>
        <authorList>
            <person name="Naome A."/>
            <person name="Martinet L."/>
            <person name="Maciejewska M."/>
            <person name="Anderssen S."/>
            <person name="Adam D."/>
            <person name="Tenconi E."/>
            <person name="Deflandre B."/>
            <person name="Arguelles-Arias A."/>
            <person name="Calusinska M."/>
            <person name="Copieters W."/>
            <person name="Karim L."/>
            <person name="Hanikenne M."/>
            <person name="Baurain D."/>
            <person name="van Wezel G."/>
            <person name="Smargiasso N."/>
            <person name="de Pauw E."/>
            <person name="Delfosse P."/>
            <person name="Rigali S."/>
        </authorList>
    </citation>
    <scope>NUCLEOTIDE SEQUENCE [LARGE SCALE GENOMIC DNA]</scope>
    <source>
        <strain evidence="6 7">MM109</strain>
    </source>
</reference>
<evidence type="ECO:0000256" key="2">
    <source>
        <dbReference type="ARBA" id="ARBA00006432"/>
    </source>
</evidence>
<dbReference type="PANTHER" id="PTHR45527:SF1">
    <property type="entry name" value="FATTY ACID SYNTHASE"/>
    <property type="match status" value="1"/>
</dbReference>
<dbReference type="GO" id="GO:0031177">
    <property type="term" value="F:phosphopantetheine binding"/>
    <property type="evidence" value="ECO:0007669"/>
    <property type="project" value="InterPro"/>
</dbReference>
<dbReference type="PROSITE" id="PS00455">
    <property type="entry name" value="AMP_BINDING"/>
    <property type="match status" value="3"/>
</dbReference>
<evidence type="ECO:0000256" key="1">
    <source>
        <dbReference type="ARBA" id="ARBA00001957"/>
    </source>
</evidence>
<dbReference type="Proteomes" id="UP000244201">
    <property type="component" value="Chromosome"/>
</dbReference>
<keyword evidence="7" id="KW-1185">Reference proteome</keyword>
<dbReference type="FunFam" id="3.30.559.10:FF:000012">
    <property type="entry name" value="Non-ribosomal peptide synthetase"/>
    <property type="match status" value="2"/>
</dbReference>
<evidence type="ECO:0000256" key="3">
    <source>
        <dbReference type="ARBA" id="ARBA00022450"/>
    </source>
</evidence>
<evidence type="ECO:0000313" key="6">
    <source>
        <dbReference type="EMBL" id="AVZ71069.1"/>
    </source>
</evidence>
<dbReference type="SUPFAM" id="SSF56801">
    <property type="entry name" value="Acetyl-CoA synthetase-like"/>
    <property type="match status" value="3"/>
</dbReference>
<dbReference type="CDD" id="cd19531">
    <property type="entry name" value="LCL_NRPS-like"/>
    <property type="match status" value="3"/>
</dbReference>
<dbReference type="PANTHER" id="PTHR45527">
    <property type="entry name" value="NONRIBOSOMAL PEPTIDE SYNTHETASE"/>
    <property type="match status" value="1"/>
</dbReference>
<dbReference type="FunFam" id="3.40.50.12780:FF:000012">
    <property type="entry name" value="Non-ribosomal peptide synthetase"/>
    <property type="match status" value="3"/>
</dbReference>
<dbReference type="InterPro" id="IPR023213">
    <property type="entry name" value="CAT-like_dom_sf"/>
</dbReference>
<feature type="domain" description="Carrier" evidence="5">
    <location>
        <begin position="2906"/>
        <end position="2981"/>
    </location>
</feature>
<dbReference type="Gene3D" id="3.30.300.30">
    <property type="match status" value="3"/>
</dbReference>
<dbReference type="Pfam" id="PF00550">
    <property type="entry name" value="PP-binding"/>
    <property type="match status" value="3"/>
</dbReference>
<dbReference type="InterPro" id="IPR045851">
    <property type="entry name" value="AMP-bd_C_sf"/>
</dbReference>
<sequence length="2994" mass="325757">MTLSMEFVSADTSAHQLAFWRHALAGVEPLEFPTDRPRPIAHPGASDAISFTVPAVTAEGLRTLASMHRASLFMAGLAGLQAVLSRWSRQDDIAVGTPVVTRSGEEFVNTLVMRSDLSSNPSFDTLLGQVRETALSAYAHQDLPFERIVEDLAPARDLSRNALFQVMFELHEGTLGAVDGVRLLGADSCDLSLTLTQGADDGFAGEIVYASELFDRATVERLAGHYANLLSAAVAEPARPVGELDLLGVQEREQLLVTFNDTTVPYVDNTTVQALVEEQVERTPDAPAVVFGVSELSYGELNARANQLAHHLIDRGIKAEDLVTVCVDRGPDMIVALLGVMKAGAAYVPLDPDYPAARLEFMLNDTRAPLVITQAHLADRLPETAAQLLIDADWATVATQPGTNPAPQSGPQDLAYIIYTSGSTGTPKGVMVQHQAICRLIDNNWFADITATDVVAQTCNFCFDVFTFECWGALTAGATLAIVTKEALVDTPLLASTLRDYNVSTMWLTAPLFNHHVSECPDLVAGMKTVMYGGDAVERSVADALLAGPFAPKNLVNGYGPTEATVFATCYVVDPDGPQITSMPIGKPIANTEALVMDRFGGLAPVGVPGELWVGGPGVACGYWNRPELTAERFVPHPFAGNPAEKAYRTGDLVRWLPDGDIEFLGRIDQQVKLRGLRIELGEIEAALAAHEDVANVTVVVREGTPGDKYLVGYCVPAAGRELTAAGLRSRLRESLPDYMVPSWFVFLDALPLTPNGKVDRRALPEPDGACQGSDGEYVAPRNETERIIADIWREVLGLDQVGVHDDFFHLGGHSLHAVQMVSRVARKLNGELTVRDMFNAPTIALLAEVLASGESGAVMPLVPRNDCSTVLPLSFAQQRLWFLDQLEPGSAEYVIPFGFEVKGALDLAALETAFSGLVARHEVLRTRFVTGADGEPVQIVDGPWQVKAEIADLARVADPVEREAAAREVLDVKAGEAFDLTSGRLLRTAVVRLEERRHLLMVAIHHIVADGWSVSVLADELRELYAAAIENREADLPSLVVQYGDFALWQRQWLTPDSEERQLDYWRQNLAGVEALELPADRPRPSVRSGAGDAVIFTIPTTTAEGLRKLASQQSASLFMAGLAGFQAVLSRWSRQDDIAVGTPIAGRNRAEVEDLVGFFVNTLVMRSDLASNPSFEALLGQVRETALGAYAHQDLPFERIVEDLAPERDLSRNALFQVMFALQNVPDGTWTLPGLTLDTIEVATHASKFDLTLFLTEQSDGSLEAEIVYSTELFDRTTVQRLAGHYANLLGAAIADPARPVGELDLLSEQEREELLVGFNDTTVPYQEGMTIQALVEEQVVRTPDAPAVVFGDVDLSYAELNARANQLAHHLMGRGIGAEDLVTVCVDRGPDMIVALLGVMKAGAAYVPLDPDYPAARLEFMLNDTRAPLVITQAHLADRLPETAAQLLIDTDWVTVATQPDTNPTPQSGPDNLAYIIYTSGSTGTPKGVMIQHQGVVNYLRFLTGTVFSGQNPGQLLQTVSISYDASVREIFGGLASGALLRIMPTGSMGDPKTYLEVAESTAVRKIFSCVPSAYLALVQTAAEYEIDLSLDTVLLSGESPTLLASEQARVHASAKEVINHYGPTETTMTAVFHRHHRITDGNVAGRPIANVQALVMDRFGGLAPVGVPGELWIGGPGVARGYWNQPDLTEACFVPHPFSQDPDARVYRTGDLVRWLPDGNIDFLGRIDRQVKLRGLRIELGEIEAGLAAHEDVANVTVIVREDTPGDKRLVGYCVPAAGRELSIADLRARLRESLPAYMVPAWFVFLDALPLTPNGKVDRRALPQPDGSRPGADADYVAPRNETERIIAGIWSEVLGLDRIGVHDNFFHLGGHSLYAVQAILRVAKKLNVELTVRDMFISPTIAQMGEAVAAGKPAADELPVLPRRDGAVVPLSFAQRRLWFLEQLEPGSAEYVIPLGFEVEGPLDLAALEAAFSGLVARHEVLRTRFVTGSDGEPVQIVDEPWRVATEVVDLAGVADSAEREAAARGVLDAKAGEAFDLTSGRLLRATVVRLAREHHLLLLTIHHIVADGWSVSVLTDELREFYTAAIENRPAALDELAVQYGDFALWQREWMTPEREERQLGYWRQNLVGIEPLELPTDRPRPLVRSSDGDAFTFTVPADTAEGLRKLASVHGASLFMAGLAGFQALLSRWSRQDDIAVGTPIAGRNRAEIENLVGFFVNTLVMRADLASNPSFDALLGQVRETALGAYAHQDLPFERIVEDFAPERDLSRNALFQVMFELRESTLGTADFVTNGARWISDETVISEAAKFDLSLTLTPGADGGFAGEIVYASELFDRATVERLAGHYTNLLGAVVADPARPVGELDLLSVPERERLLVTFNDTTVPYQDDITIHELFEQQVARTPEAIAILCEGTQLNYAELNARANHLAHHLIDRGIGVEDLVTVCVDRGPDMIVALLGVMKAGAAYVPLDPDYPAARLEFMLSDTRAPLVITQAHLADRLPGSAAQLLIDTDWETIATQRDTNPTPQAGPDNLAYIIYTSGSTGTPKGVMIQHRSMSNRLQEMRSRYGITDTDRVLQFASVTFDAAAEQIFPTLISGARLVMRGTEGWSPASIINTINSGGVTIGELTPALWEQVIPHLGNARTLTRDFRLLVLGGEQVPAAAVEQWFQHTSVPIYNTYGPTETTITATSSLITRPRNVILIGSPIANTEVFVMDRFGGLAPMGVPGELWIGGEGVARGYWNRPELTEERFVPHPFSDDPDARVYRTGDLVRWLPEGNLEFLGRIDQQVKLRGLRIELGEIEAALSTHEDVAAATVIVREDTPGDKRLVGYCVPAAGRELTVADLRARLRTSLPDYMIPNWFVFLDTLPLTPSGKVDRRALPEPEGDRPDVDGDYVAPRTEVEQIIAGIWSEVLGLDRIGVHDNFFHLGGHSLLATRVINQIDLLTGLEVSLKKFFLTPSVAEISTHVLELLALEESTASDTTSL</sequence>
<name>A0A2R4SW20_9ACTN</name>
<dbReference type="GO" id="GO:0017000">
    <property type="term" value="P:antibiotic biosynthetic process"/>
    <property type="evidence" value="ECO:0007669"/>
    <property type="project" value="UniProtKB-ARBA"/>
</dbReference>
<dbReference type="InterPro" id="IPR020845">
    <property type="entry name" value="AMP-binding_CS"/>
</dbReference>
<dbReference type="PROSITE" id="PS00012">
    <property type="entry name" value="PHOSPHOPANTETHEINE"/>
    <property type="match status" value="2"/>
</dbReference>
<dbReference type="InterPro" id="IPR006162">
    <property type="entry name" value="Ppantetheine_attach_site"/>
</dbReference>
<dbReference type="Pfam" id="PF13193">
    <property type="entry name" value="AMP-binding_C"/>
    <property type="match status" value="3"/>
</dbReference>
<keyword evidence="4" id="KW-0597">Phosphoprotein</keyword>
<comment type="similarity">
    <text evidence="2">Belongs to the ATP-dependent AMP-binding enzyme family.</text>
</comment>
<evidence type="ECO:0000313" key="7">
    <source>
        <dbReference type="Proteomes" id="UP000244201"/>
    </source>
</evidence>
<feature type="domain" description="Carrier" evidence="5">
    <location>
        <begin position="1843"/>
        <end position="1918"/>
    </location>
</feature>
<dbReference type="InterPro" id="IPR036736">
    <property type="entry name" value="ACP-like_sf"/>
</dbReference>
<dbReference type="Gene3D" id="3.30.559.30">
    <property type="entry name" value="Nonribosomal peptide synthetase, condensation domain"/>
    <property type="match status" value="3"/>
</dbReference>
<dbReference type="CDD" id="cd12117">
    <property type="entry name" value="A_NRPS_Srf_like"/>
    <property type="match status" value="1"/>
</dbReference>
<accession>A0A2R4SW20</accession>
<dbReference type="EMBL" id="CP026304">
    <property type="protein sequence ID" value="AVZ71069.1"/>
    <property type="molecule type" value="Genomic_DNA"/>
</dbReference>
<dbReference type="KEGG" id="slk:SLUN_01180"/>
<dbReference type="InterPro" id="IPR000873">
    <property type="entry name" value="AMP-dep_synth/lig_dom"/>
</dbReference>
<dbReference type="SUPFAM" id="SSF52777">
    <property type="entry name" value="CoA-dependent acyltransferases"/>
    <property type="match status" value="5"/>
</dbReference>
<dbReference type="GO" id="GO:0003824">
    <property type="term" value="F:catalytic activity"/>
    <property type="evidence" value="ECO:0007669"/>
    <property type="project" value="InterPro"/>
</dbReference>
<dbReference type="FunFam" id="2.30.38.10:FF:000001">
    <property type="entry name" value="Non-ribosomal peptide synthetase PvdI"/>
    <property type="match status" value="1"/>
</dbReference>
<dbReference type="InterPro" id="IPR009081">
    <property type="entry name" value="PP-bd_ACP"/>
</dbReference>
<comment type="cofactor">
    <cofactor evidence="1">
        <name>pantetheine 4'-phosphate</name>
        <dbReference type="ChEBI" id="CHEBI:47942"/>
    </cofactor>
</comment>
<dbReference type="GO" id="GO:0008610">
    <property type="term" value="P:lipid biosynthetic process"/>
    <property type="evidence" value="ECO:0007669"/>
    <property type="project" value="UniProtKB-ARBA"/>
</dbReference>
<dbReference type="InterPro" id="IPR010071">
    <property type="entry name" value="AA_adenyl_dom"/>
</dbReference>
<evidence type="ECO:0000259" key="5">
    <source>
        <dbReference type="PROSITE" id="PS50075"/>
    </source>
</evidence>
<dbReference type="Gene3D" id="1.10.1200.10">
    <property type="entry name" value="ACP-like"/>
    <property type="match status" value="3"/>
</dbReference>
<dbReference type="Pfam" id="PF00668">
    <property type="entry name" value="Condensation"/>
    <property type="match status" value="3"/>
</dbReference>
<keyword evidence="3" id="KW-0596">Phosphopantetheine</keyword>
<protein>
    <submittedName>
        <fullName evidence="6">Non-ribosomal peptide synthetase</fullName>
    </submittedName>
</protein>
<dbReference type="CDD" id="cd05930">
    <property type="entry name" value="A_NRPS"/>
    <property type="match status" value="2"/>
</dbReference>
<proteinExistence type="inferred from homology"/>
<dbReference type="FunFam" id="1.10.1200.10:FF:000005">
    <property type="entry name" value="Nonribosomal peptide synthetase 1"/>
    <property type="match status" value="2"/>
</dbReference>
<dbReference type="Pfam" id="PF00501">
    <property type="entry name" value="AMP-binding"/>
    <property type="match status" value="3"/>
</dbReference>
<dbReference type="InterPro" id="IPR025110">
    <property type="entry name" value="AMP-bd_C"/>
</dbReference>
<dbReference type="SMART" id="SM00823">
    <property type="entry name" value="PKS_PP"/>
    <property type="match status" value="3"/>
</dbReference>
<dbReference type="GO" id="GO:0005829">
    <property type="term" value="C:cytosol"/>
    <property type="evidence" value="ECO:0007669"/>
    <property type="project" value="TreeGrafter"/>
</dbReference>
<dbReference type="FunFam" id="3.40.50.980:FF:000001">
    <property type="entry name" value="Non-ribosomal peptide synthetase"/>
    <property type="match status" value="3"/>
</dbReference>
<dbReference type="NCBIfam" id="NF003417">
    <property type="entry name" value="PRK04813.1"/>
    <property type="match status" value="3"/>
</dbReference>
<dbReference type="InterPro" id="IPR020806">
    <property type="entry name" value="PKS_PP-bd"/>
</dbReference>
<dbReference type="Gene3D" id="2.30.38.10">
    <property type="entry name" value="Luciferase, Domain 3"/>
    <property type="match status" value="3"/>
</dbReference>
<dbReference type="InterPro" id="IPR001242">
    <property type="entry name" value="Condensation_dom"/>
</dbReference>
<dbReference type="FunFam" id="1.10.1200.10:FF:000016">
    <property type="entry name" value="Non-ribosomal peptide synthase"/>
    <property type="match status" value="1"/>
</dbReference>
<gene>
    <name evidence="6" type="ORF">SLUN_01180</name>
</gene>
<dbReference type="FunFam" id="3.30.300.30:FF:000010">
    <property type="entry name" value="Enterobactin synthetase component F"/>
    <property type="match status" value="3"/>
</dbReference>
<organism evidence="6 7">
    <name type="scientific">Streptomyces lunaelactis</name>
    <dbReference type="NCBI Taxonomy" id="1535768"/>
    <lineage>
        <taxon>Bacteria</taxon>
        <taxon>Bacillati</taxon>
        <taxon>Actinomycetota</taxon>
        <taxon>Actinomycetes</taxon>
        <taxon>Kitasatosporales</taxon>
        <taxon>Streptomycetaceae</taxon>
        <taxon>Streptomyces</taxon>
    </lineage>
</organism>
<feature type="domain" description="Carrier" evidence="5">
    <location>
        <begin position="780"/>
        <end position="855"/>
    </location>
</feature>
<dbReference type="GO" id="GO:0072330">
    <property type="term" value="P:monocarboxylic acid biosynthetic process"/>
    <property type="evidence" value="ECO:0007669"/>
    <property type="project" value="UniProtKB-ARBA"/>
</dbReference>
<dbReference type="SUPFAM" id="SSF47336">
    <property type="entry name" value="ACP-like"/>
    <property type="match status" value="3"/>
</dbReference>
<dbReference type="NCBIfam" id="TIGR01733">
    <property type="entry name" value="AA-adenyl-dom"/>
    <property type="match status" value="3"/>
</dbReference>
<dbReference type="Gene3D" id="3.40.50.980">
    <property type="match status" value="6"/>
</dbReference>
<dbReference type="GO" id="GO:0044550">
    <property type="term" value="P:secondary metabolite biosynthetic process"/>
    <property type="evidence" value="ECO:0007669"/>
    <property type="project" value="UniProtKB-ARBA"/>
</dbReference>